<dbReference type="InterPro" id="IPR020057">
    <property type="entry name" value="Ribosomal_bL25_b-dom"/>
</dbReference>
<dbReference type="InterPro" id="IPR037121">
    <property type="entry name" value="Ribosomal_bL25_C"/>
</dbReference>
<dbReference type="GO" id="GO:0003735">
    <property type="term" value="F:structural constituent of ribosome"/>
    <property type="evidence" value="ECO:0007669"/>
    <property type="project" value="InterPro"/>
</dbReference>
<evidence type="ECO:0000259" key="7">
    <source>
        <dbReference type="Pfam" id="PF01386"/>
    </source>
</evidence>
<evidence type="ECO:0000313" key="9">
    <source>
        <dbReference type="EMBL" id="QHT58691.1"/>
    </source>
</evidence>
<gene>
    <name evidence="5" type="primary">rplY</name>
    <name evidence="5" type="synonym">ctc</name>
    <name evidence="9" type="ORF">GXP70_00980</name>
</gene>
<evidence type="ECO:0000256" key="4">
    <source>
        <dbReference type="ARBA" id="ARBA00023274"/>
    </source>
</evidence>
<dbReference type="EMBL" id="CP048209">
    <property type="protein sequence ID" value="QHT58691.1"/>
    <property type="molecule type" value="Genomic_DNA"/>
</dbReference>
<comment type="similarity">
    <text evidence="5">Belongs to the bacterial ribosomal protein bL25 family. CTC subfamily.</text>
</comment>
<keyword evidence="2 5" id="KW-0694">RNA-binding</keyword>
<evidence type="ECO:0000256" key="1">
    <source>
        <dbReference type="ARBA" id="ARBA00022730"/>
    </source>
</evidence>
<dbReference type="Pfam" id="PF01386">
    <property type="entry name" value="Ribosomal_L25p"/>
    <property type="match status" value="1"/>
</dbReference>
<keyword evidence="4 5" id="KW-0687">Ribonucleoprotein</keyword>
<feature type="domain" description="Large ribosomal subunit protein bL25 L25" evidence="7">
    <location>
        <begin position="6"/>
        <end position="92"/>
    </location>
</feature>
<organism evidence="9 10">
    <name type="scientific">Paenibacillus lycopersici</name>
    <dbReference type="NCBI Taxonomy" id="2704462"/>
    <lineage>
        <taxon>Bacteria</taxon>
        <taxon>Bacillati</taxon>
        <taxon>Bacillota</taxon>
        <taxon>Bacilli</taxon>
        <taxon>Bacillales</taxon>
        <taxon>Paenibacillaceae</taxon>
        <taxon>Paenibacillus</taxon>
    </lineage>
</organism>
<dbReference type="InterPro" id="IPR029751">
    <property type="entry name" value="Ribosomal_L25_dom"/>
</dbReference>
<dbReference type="InterPro" id="IPR011035">
    <property type="entry name" value="Ribosomal_bL25/Gln-tRNA_synth"/>
</dbReference>
<evidence type="ECO:0000259" key="8">
    <source>
        <dbReference type="Pfam" id="PF14693"/>
    </source>
</evidence>
<dbReference type="NCBIfam" id="TIGR00731">
    <property type="entry name" value="bL25_bact_ctc"/>
    <property type="match status" value="1"/>
</dbReference>
<dbReference type="InterPro" id="IPR020930">
    <property type="entry name" value="Ribosomal_uL5_bac-type"/>
</dbReference>
<dbReference type="CDD" id="cd00495">
    <property type="entry name" value="Ribosomal_L25_TL5_CTC"/>
    <property type="match status" value="1"/>
</dbReference>
<dbReference type="GO" id="GO:0006412">
    <property type="term" value="P:translation"/>
    <property type="evidence" value="ECO:0007669"/>
    <property type="project" value="UniProtKB-UniRule"/>
</dbReference>
<dbReference type="InterPro" id="IPR001021">
    <property type="entry name" value="Ribosomal_bL25_long"/>
</dbReference>
<dbReference type="PANTHER" id="PTHR33284">
    <property type="entry name" value="RIBOSOMAL PROTEIN L25/GLN-TRNA SYNTHETASE, ANTI-CODON-BINDING DOMAIN-CONTAINING PROTEIN"/>
    <property type="match status" value="1"/>
</dbReference>
<feature type="domain" description="Large ribosomal subunit protein bL25 beta" evidence="8">
    <location>
        <begin position="100"/>
        <end position="183"/>
    </location>
</feature>
<proteinExistence type="inferred from homology"/>
<name>A0A6C0FTB4_9BACL</name>
<comment type="function">
    <text evidence="5">This is one of the proteins that binds to the 5S RNA in the ribosome where it forms part of the central protuberance.</text>
</comment>
<dbReference type="Gene3D" id="2.170.120.20">
    <property type="entry name" value="Ribosomal protein L25, beta domain"/>
    <property type="match status" value="1"/>
</dbReference>
<dbReference type="SUPFAM" id="SSF50715">
    <property type="entry name" value="Ribosomal protein L25-like"/>
    <property type="match status" value="1"/>
</dbReference>
<sequence>MAIPFQAEQRKTGTQGELRQMRQRGSVPGVVYGTQLTEPLHVAVSEKELTSLLRAHPHALLELDIPGEGKRPVMMTEVQREPLSRNVLHVDFHQVNMNQEIKTMVRLDMAGDSAGVREGGILQAMLHELEIHCLPNRIPEAIEVDVAGLGIGENLLVGDLKLPAGVTTRMDADQVVVTILMPQKDLTAEEAEEAAEEAEAAAERSHGAKMAVHTSESE</sequence>
<evidence type="ECO:0000256" key="3">
    <source>
        <dbReference type="ARBA" id="ARBA00022980"/>
    </source>
</evidence>
<accession>A0A6C0FTB4</accession>
<dbReference type="PANTHER" id="PTHR33284:SF1">
    <property type="entry name" value="RIBOSOMAL PROTEIN L25_GLN-TRNA SYNTHETASE, ANTI-CODON-BINDING DOMAIN-CONTAINING PROTEIN"/>
    <property type="match status" value="1"/>
</dbReference>
<keyword evidence="1 5" id="KW-0699">rRNA-binding</keyword>
<feature type="compositionally biased region" description="Acidic residues" evidence="6">
    <location>
        <begin position="188"/>
        <end position="200"/>
    </location>
</feature>
<evidence type="ECO:0000256" key="6">
    <source>
        <dbReference type="SAM" id="MobiDB-lite"/>
    </source>
</evidence>
<dbReference type="KEGG" id="plyc:GXP70_00980"/>
<evidence type="ECO:0000256" key="5">
    <source>
        <dbReference type="HAMAP-Rule" id="MF_01334"/>
    </source>
</evidence>
<keyword evidence="3 5" id="KW-0689">Ribosomal protein</keyword>
<dbReference type="HAMAP" id="MF_01334">
    <property type="entry name" value="Ribosomal_bL25_CTC"/>
    <property type="match status" value="1"/>
</dbReference>
<dbReference type="GO" id="GO:0022625">
    <property type="term" value="C:cytosolic large ribosomal subunit"/>
    <property type="evidence" value="ECO:0007669"/>
    <property type="project" value="TreeGrafter"/>
</dbReference>
<dbReference type="InterPro" id="IPR020056">
    <property type="entry name" value="Rbsml_bL25/Gln-tRNA_synth_N"/>
</dbReference>
<dbReference type="Proteomes" id="UP000476064">
    <property type="component" value="Chromosome"/>
</dbReference>
<keyword evidence="10" id="KW-1185">Reference proteome</keyword>
<protein>
    <recommendedName>
        <fullName evidence="5">Large ribosomal subunit protein bL25</fullName>
    </recommendedName>
    <alternativeName>
        <fullName evidence="5">General stress protein CTC</fullName>
    </alternativeName>
</protein>
<dbReference type="Pfam" id="PF14693">
    <property type="entry name" value="Ribosomal_TL5_C"/>
    <property type="match status" value="1"/>
</dbReference>
<feature type="region of interest" description="Disordered" evidence="6">
    <location>
        <begin position="188"/>
        <end position="218"/>
    </location>
</feature>
<dbReference type="Gene3D" id="2.40.240.10">
    <property type="entry name" value="Ribosomal Protein L25, Chain P"/>
    <property type="match status" value="1"/>
</dbReference>
<evidence type="ECO:0000256" key="2">
    <source>
        <dbReference type="ARBA" id="ARBA00022884"/>
    </source>
</evidence>
<comment type="subunit">
    <text evidence="5">Part of the 50S ribosomal subunit; part of the 5S rRNA/L5/L18/L25 subcomplex. Contacts the 5S rRNA. Binds to the 5S rRNA independently of L5 and L18.</text>
</comment>
<reference evidence="9 10" key="1">
    <citation type="submission" date="2020-01" db="EMBL/GenBank/DDBJ databases">
        <title>Paenibacillus sp. nov., isolated from tomato rhizosphere.</title>
        <authorList>
            <person name="Weon H.-Y."/>
            <person name="Lee S.A."/>
        </authorList>
    </citation>
    <scope>NUCLEOTIDE SEQUENCE [LARGE SCALE GENOMIC DNA]</scope>
    <source>
        <strain evidence="9 10">12200R-189</strain>
    </source>
</reference>
<dbReference type="RefSeq" id="WP_162354761.1">
    <property type="nucleotide sequence ID" value="NZ_CP048209.1"/>
</dbReference>
<dbReference type="GO" id="GO:0008097">
    <property type="term" value="F:5S rRNA binding"/>
    <property type="evidence" value="ECO:0007669"/>
    <property type="project" value="InterPro"/>
</dbReference>
<evidence type="ECO:0000313" key="10">
    <source>
        <dbReference type="Proteomes" id="UP000476064"/>
    </source>
</evidence>
<dbReference type="AlphaFoldDB" id="A0A6C0FTB4"/>